<gene>
    <name evidence="1" type="ORF">F0L16_15180</name>
</gene>
<evidence type="ECO:0000313" key="1">
    <source>
        <dbReference type="EMBL" id="KAA1184913.1"/>
    </source>
</evidence>
<proteinExistence type="predicted"/>
<dbReference type="RefSeq" id="WP_149617101.1">
    <property type="nucleotide sequence ID" value="NZ_CAWPFF010000072.1"/>
</dbReference>
<protein>
    <submittedName>
        <fullName evidence="1">Uncharacterized protein</fullName>
    </submittedName>
</protein>
<name>A0A5B0WDC8_9GAMM</name>
<evidence type="ECO:0000313" key="2">
    <source>
        <dbReference type="Proteomes" id="UP000322184"/>
    </source>
</evidence>
<sequence>MSLETSLQQNNTLLEQQNVLLTQLVAALSNNTLTPGTKPTCTQEIEKPAITKATPVNIDTISFEIIVALAVLFKDNVHPVTEDKVSAANEVINAVGHARNGQVDALDAALQGLPEVKVLSNARLIDLCLEMLANWDDIPGITERREFALELLSEGKAHTEVGNDEEPEPVIDPKALLKEAETLILQLVKNGYRSEAVDILAKFDAKKLGQVAEKHIPEVVALAKAAMEG</sequence>
<accession>A0A5B0WDC8</accession>
<reference evidence="1 2" key="1">
    <citation type="submission" date="2019-09" db="EMBL/GenBank/DDBJ databases">
        <title>Whole genome sequence of Photorhabdus heterorhabditis strain ETL (Enterobacteriales: Enterobacteriaceae) a bacterial symbiont of Heterorhabditis zealandica strain ETL (Rhabditida: Heterorhabditidae).</title>
        <authorList>
            <person name="Lulamba T.E."/>
            <person name="Serepa-Dlamini M.H."/>
        </authorList>
    </citation>
    <scope>NUCLEOTIDE SEQUENCE [LARGE SCALE GENOMIC DNA]</scope>
    <source>
        <strain evidence="1 2">ETL</strain>
    </source>
</reference>
<dbReference type="Proteomes" id="UP000322184">
    <property type="component" value="Unassembled WGS sequence"/>
</dbReference>
<dbReference type="AlphaFoldDB" id="A0A5B0WDC8"/>
<comment type="caution">
    <text evidence="1">The sequence shown here is derived from an EMBL/GenBank/DDBJ whole genome shotgun (WGS) entry which is preliminary data.</text>
</comment>
<organism evidence="1 2">
    <name type="scientific">Photorhabdus heterorhabditis</name>
    <dbReference type="NCBI Taxonomy" id="880156"/>
    <lineage>
        <taxon>Bacteria</taxon>
        <taxon>Pseudomonadati</taxon>
        <taxon>Pseudomonadota</taxon>
        <taxon>Gammaproteobacteria</taxon>
        <taxon>Enterobacterales</taxon>
        <taxon>Morganellaceae</taxon>
        <taxon>Photorhabdus</taxon>
    </lineage>
</organism>
<dbReference type="EMBL" id="VTUW01000031">
    <property type="protein sequence ID" value="KAA1184913.1"/>
    <property type="molecule type" value="Genomic_DNA"/>
</dbReference>